<feature type="domain" description="Thioredoxin" evidence="1">
    <location>
        <begin position="3"/>
        <end position="149"/>
    </location>
</feature>
<name>A0A7W9SS37_ARMRO</name>
<dbReference type="PANTHER" id="PTHR42852">
    <property type="entry name" value="THIOL:DISULFIDE INTERCHANGE PROTEIN DSBE"/>
    <property type="match status" value="1"/>
</dbReference>
<evidence type="ECO:0000259" key="1">
    <source>
        <dbReference type="PROSITE" id="PS51352"/>
    </source>
</evidence>
<evidence type="ECO:0000313" key="2">
    <source>
        <dbReference type="EMBL" id="MBB6051822.1"/>
    </source>
</evidence>
<organism evidence="2 3">
    <name type="scientific">Armatimonas rosea</name>
    <dbReference type="NCBI Taxonomy" id="685828"/>
    <lineage>
        <taxon>Bacteria</taxon>
        <taxon>Bacillati</taxon>
        <taxon>Armatimonadota</taxon>
        <taxon>Armatimonadia</taxon>
        <taxon>Armatimonadales</taxon>
        <taxon>Armatimonadaceae</taxon>
        <taxon>Armatimonas</taxon>
    </lineage>
</organism>
<gene>
    <name evidence="2" type="ORF">HNQ39_003632</name>
</gene>
<dbReference type="GO" id="GO:0016209">
    <property type="term" value="F:antioxidant activity"/>
    <property type="evidence" value="ECO:0007669"/>
    <property type="project" value="InterPro"/>
</dbReference>
<dbReference type="PANTHER" id="PTHR42852:SF12">
    <property type="entry name" value="THIOL-DISULFIDE OXIDOREDUCTASE YKUV"/>
    <property type="match status" value="1"/>
</dbReference>
<dbReference type="InterPro" id="IPR036249">
    <property type="entry name" value="Thioredoxin-like_sf"/>
</dbReference>
<dbReference type="SUPFAM" id="SSF52833">
    <property type="entry name" value="Thioredoxin-like"/>
    <property type="match status" value="1"/>
</dbReference>
<dbReference type="Pfam" id="PF00578">
    <property type="entry name" value="AhpC-TSA"/>
    <property type="match status" value="1"/>
</dbReference>
<reference evidence="2 3" key="1">
    <citation type="submission" date="2020-08" db="EMBL/GenBank/DDBJ databases">
        <title>Genomic Encyclopedia of Type Strains, Phase IV (KMG-IV): sequencing the most valuable type-strain genomes for metagenomic binning, comparative biology and taxonomic classification.</title>
        <authorList>
            <person name="Goeker M."/>
        </authorList>
    </citation>
    <scope>NUCLEOTIDE SEQUENCE [LARGE SCALE GENOMIC DNA]</scope>
    <source>
        <strain evidence="2 3">DSM 23562</strain>
    </source>
</reference>
<sequence length="151" mass="16587">MALRTGSPLPELTGATEWRNGKVGREVLLGSPVLIHFWSLSCYICKNNLPRLKEWKAAYAPEGLRVIAVHMPREEDETDLAKVEAALEQFSITEPCAIDNEHKLADAFGNDQAWVPYYFLFDAEGNLKSRGAGQAAADVVGGALARLFPNT</sequence>
<protein>
    <submittedName>
        <fullName evidence="2">Thiol-disulfide isomerase/thioredoxin</fullName>
    </submittedName>
</protein>
<accession>A0A7W9SS37</accession>
<dbReference type="Gene3D" id="3.40.30.10">
    <property type="entry name" value="Glutaredoxin"/>
    <property type="match status" value="1"/>
</dbReference>
<keyword evidence="3" id="KW-1185">Reference proteome</keyword>
<evidence type="ECO:0000313" key="3">
    <source>
        <dbReference type="Proteomes" id="UP000520814"/>
    </source>
</evidence>
<dbReference type="Proteomes" id="UP000520814">
    <property type="component" value="Unassembled WGS sequence"/>
</dbReference>
<dbReference type="RefSeq" id="WP_221290098.1">
    <property type="nucleotide sequence ID" value="NZ_JACHGW010000003.1"/>
</dbReference>
<keyword evidence="2" id="KW-0413">Isomerase</keyword>
<dbReference type="GO" id="GO:0016491">
    <property type="term" value="F:oxidoreductase activity"/>
    <property type="evidence" value="ECO:0007669"/>
    <property type="project" value="InterPro"/>
</dbReference>
<dbReference type="GO" id="GO:0016853">
    <property type="term" value="F:isomerase activity"/>
    <property type="evidence" value="ECO:0007669"/>
    <property type="project" value="UniProtKB-KW"/>
</dbReference>
<proteinExistence type="predicted"/>
<comment type="caution">
    <text evidence="2">The sequence shown here is derived from an EMBL/GenBank/DDBJ whole genome shotgun (WGS) entry which is preliminary data.</text>
</comment>
<dbReference type="PROSITE" id="PS51352">
    <property type="entry name" value="THIOREDOXIN_2"/>
    <property type="match status" value="1"/>
</dbReference>
<dbReference type="InterPro" id="IPR013766">
    <property type="entry name" value="Thioredoxin_domain"/>
</dbReference>
<dbReference type="InterPro" id="IPR000866">
    <property type="entry name" value="AhpC/TSA"/>
</dbReference>
<dbReference type="EMBL" id="JACHGW010000003">
    <property type="protein sequence ID" value="MBB6051822.1"/>
    <property type="molecule type" value="Genomic_DNA"/>
</dbReference>
<dbReference type="AlphaFoldDB" id="A0A7W9SS37"/>
<dbReference type="InterPro" id="IPR050553">
    <property type="entry name" value="Thioredoxin_ResA/DsbE_sf"/>
</dbReference>